<evidence type="ECO:0000313" key="3">
    <source>
        <dbReference type="Proteomes" id="UP000078397"/>
    </source>
</evidence>
<evidence type="ECO:0000256" key="1">
    <source>
        <dbReference type="SAM" id="MobiDB-lite"/>
    </source>
</evidence>
<evidence type="ECO:0000313" key="2">
    <source>
        <dbReference type="EMBL" id="OWT43524.1"/>
    </source>
</evidence>
<feature type="compositionally biased region" description="Basic and acidic residues" evidence="1">
    <location>
        <begin position="11"/>
        <end position="27"/>
    </location>
</feature>
<comment type="caution">
    <text evidence="2">The sequence shown here is derived from an EMBL/GenBank/DDBJ whole genome shotgun (WGS) entry which is preliminary data.</text>
</comment>
<dbReference type="KEGG" id="pchm:VFPPC_18749"/>
<organism evidence="2 3">
    <name type="scientific">Pochonia chlamydosporia 170</name>
    <dbReference type="NCBI Taxonomy" id="1380566"/>
    <lineage>
        <taxon>Eukaryota</taxon>
        <taxon>Fungi</taxon>
        <taxon>Dikarya</taxon>
        <taxon>Ascomycota</taxon>
        <taxon>Pezizomycotina</taxon>
        <taxon>Sordariomycetes</taxon>
        <taxon>Hypocreomycetidae</taxon>
        <taxon>Hypocreales</taxon>
        <taxon>Clavicipitaceae</taxon>
        <taxon>Pochonia</taxon>
    </lineage>
</organism>
<gene>
    <name evidence="2" type="ORF">VFPPC_18749</name>
</gene>
<dbReference type="EMBL" id="LSBJ02000001">
    <property type="protein sequence ID" value="OWT43524.1"/>
    <property type="molecule type" value="Genomic_DNA"/>
</dbReference>
<feature type="region of interest" description="Disordered" evidence="1">
    <location>
        <begin position="1"/>
        <end position="27"/>
    </location>
</feature>
<dbReference type="RefSeq" id="XP_022285941.1">
    <property type="nucleotide sequence ID" value="XM_022430315.1"/>
</dbReference>
<name>A0A219ATB1_METCM</name>
<dbReference type="Proteomes" id="UP000078397">
    <property type="component" value="Unassembled WGS sequence"/>
</dbReference>
<reference evidence="2 3" key="1">
    <citation type="journal article" date="2016" name="PLoS Pathog.">
        <title>Biosynthesis of antibiotic leucinostatins in bio-control fungus Purpureocillium lilacinum and their inhibition on phytophthora revealed by genome mining.</title>
        <authorList>
            <person name="Wang G."/>
            <person name="Liu Z."/>
            <person name="Lin R."/>
            <person name="Li E."/>
            <person name="Mao Z."/>
            <person name="Ling J."/>
            <person name="Yang Y."/>
            <person name="Yin W.B."/>
            <person name="Xie B."/>
        </authorList>
    </citation>
    <scope>NUCLEOTIDE SEQUENCE [LARGE SCALE GENOMIC DNA]</scope>
    <source>
        <strain evidence="2">170</strain>
    </source>
</reference>
<proteinExistence type="predicted"/>
<keyword evidence="3" id="KW-1185">Reference proteome</keyword>
<accession>A0A219ATB1</accession>
<protein>
    <submittedName>
        <fullName evidence="2">Uncharacterized protein</fullName>
    </submittedName>
</protein>
<dbReference type="AlphaFoldDB" id="A0A219ATB1"/>
<dbReference type="GeneID" id="33937433"/>
<sequence length="105" mass="11749">MSNPAQQGEASRFDPGHPVPRRADSMPRRVFGDEAHVEAVPGAFPLIERKVLCLVLYCTVLYVDVLTYTLKACVPRYHQGQVQFQSGLKCGWHWCSPDAPPPRSI</sequence>